<feature type="non-terminal residue" evidence="1">
    <location>
        <position position="1"/>
    </location>
</feature>
<dbReference type="RefSeq" id="WP_177178149.1">
    <property type="nucleotide sequence ID" value="NZ_FOGQ01000025.1"/>
</dbReference>
<proteinExistence type="predicted"/>
<protein>
    <submittedName>
        <fullName evidence="1">RHS repeat-associated core domain-containing protein</fullName>
    </submittedName>
</protein>
<accession>A0A1H9WL48</accession>
<dbReference type="InterPro" id="IPR050708">
    <property type="entry name" value="T6SS_VgrG/RHS"/>
</dbReference>
<dbReference type="InterPro" id="IPR022385">
    <property type="entry name" value="Rhs_assc_core"/>
</dbReference>
<dbReference type="Proteomes" id="UP000198929">
    <property type="component" value="Unassembled WGS sequence"/>
</dbReference>
<dbReference type="InterPro" id="IPR032869">
    <property type="entry name" value="WHH_dom_containing"/>
</dbReference>
<name>A0A1H9WL48_9CORY</name>
<sequence>AQQATLGPDRGTGYVWTHDPASGEIIGQITLTSTETVAADTGGRIADPGDVRGWDQERVDAEFFALVADLAGAPHEIIDPVTGDVVGHTNQTLYGKRTWHGEQSSPLLFTGQYYDDESGWAYNRFRYYHPDAGVYNAQDPLGAGPRIASAQGYVNHPAHWVDILGLMAHTANVQKVNGRNPINSRFAGREKPLSQKGIDAVMAEPDVYAKLPKNSAGDPVIPFNDRGFPEFDSVVVELPATADGATSVTRGDFTLPSELHESTVYQQEKWLDSQMGITAEQRSAKGWTWHHHEDLGRMQLVPSSVHGDVRHTGGWAIWGGGKR</sequence>
<dbReference type="STRING" id="1121357.SAMN05661109_02797"/>
<evidence type="ECO:0000313" key="2">
    <source>
        <dbReference type="Proteomes" id="UP000198929"/>
    </source>
</evidence>
<evidence type="ECO:0000313" key="1">
    <source>
        <dbReference type="EMBL" id="SES34564.1"/>
    </source>
</evidence>
<dbReference type="NCBIfam" id="TIGR03696">
    <property type="entry name" value="Rhs_assc_core"/>
    <property type="match status" value="1"/>
</dbReference>
<dbReference type="PANTHER" id="PTHR32305">
    <property type="match status" value="1"/>
</dbReference>
<dbReference type="EMBL" id="FOGQ01000025">
    <property type="protein sequence ID" value="SES34564.1"/>
    <property type="molecule type" value="Genomic_DNA"/>
</dbReference>
<dbReference type="AlphaFoldDB" id="A0A1H9WL48"/>
<organism evidence="1 2">
    <name type="scientific">Corynebacterium cystitidis DSM 20524</name>
    <dbReference type="NCBI Taxonomy" id="1121357"/>
    <lineage>
        <taxon>Bacteria</taxon>
        <taxon>Bacillati</taxon>
        <taxon>Actinomycetota</taxon>
        <taxon>Actinomycetes</taxon>
        <taxon>Mycobacteriales</taxon>
        <taxon>Corynebacteriaceae</taxon>
        <taxon>Corynebacterium</taxon>
    </lineage>
</organism>
<dbReference type="Gene3D" id="2.180.10.10">
    <property type="entry name" value="RHS repeat-associated core"/>
    <property type="match status" value="1"/>
</dbReference>
<keyword evidence="2" id="KW-1185">Reference proteome</keyword>
<gene>
    <name evidence="1" type="ORF">SAMN05661109_02797</name>
</gene>
<reference evidence="2" key="1">
    <citation type="submission" date="2016-10" db="EMBL/GenBank/DDBJ databases">
        <authorList>
            <person name="Varghese N."/>
            <person name="Submissions S."/>
        </authorList>
    </citation>
    <scope>NUCLEOTIDE SEQUENCE [LARGE SCALE GENOMIC DNA]</scope>
    <source>
        <strain evidence="2">DSM 20524</strain>
    </source>
</reference>
<dbReference type="Pfam" id="PF14414">
    <property type="entry name" value="WHH"/>
    <property type="match status" value="1"/>
</dbReference>
<dbReference type="PANTHER" id="PTHR32305:SF15">
    <property type="entry name" value="PROTEIN RHSA-RELATED"/>
    <property type="match status" value="1"/>
</dbReference>